<evidence type="ECO:0000256" key="3">
    <source>
        <dbReference type="ARBA" id="ARBA00022827"/>
    </source>
</evidence>
<accession>A0A9Q0KTU6</accession>
<dbReference type="Proteomes" id="UP001141806">
    <property type="component" value="Unassembled WGS sequence"/>
</dbReference>
<evidence type="ECO:0000313" key="5">
    <source>
        <dbReference type="EMBL" id="KAJ4976592.1"/>
    </source>
</evidence>
<keyword evidence="2" id="KW-0285">Flavoprotein</keyword>
<sequence>MESTRPGTLCLGWEWPFIHKFSEMSLQKREVVLKNWSTSRFLVPPRGVFQLIKAIYLFTFFSWTDEKSENPAYDAMGYYQETGENSHRIERERPLKQIQH</sequence>
<keyword evidence="3" id="KW-0274">FAD</keyword>
<gene>
    <name evidence="5" type="ORF">NE237_001698</name>
</gene>
<organism evidence="5 6">
    <name type="scientific">Protea cynaroides</name>
    <dbReference type="NCBI Taxonomy" id="273540"/>
    <lineage>
        <taxon>Eukaryota</taxon>
        <taxon>Viridiplantae</taxon>
        <taxon>Streptophyta</taxon>
        <taxon>Embryophyta</taxon>
        <taxon>Tracheophyta</taxon>
        <taxon>Spermatophyta</taxon>
        <taxon>Magnoliopsida</taxon>
        <taxon>Proteales</taxon>
        <taxon>Proteaceae</taxon>
        <taxon>Protea</taxon>
    </lineage>
</organism>
<proteinExistence type="inferred from homology"/>
<dbReference type="PANTHER" id="PTHR46056">
    <property type="entry name" value="LONG-CHAIN-ALCOHOL OXIDASE"/>
    <property type="match status" value="1"/>
</dbReference>
<evidence type="ECO:0000256" key="1">
    <source>
        <dbReference type="ARBA" id="ARBA00010790"/>
    </source>
</evidence>
<comment type="similarity">
    <text evidence="1">Belongs to the GMC oxidoreductase family.</text>
</comment>
<reference evidence="5" key="1">
    <citation type="journal article" date="2023" name="Plant J.">
        <title>The genome of the king protea, Protea cynaroides.</title>
        <authorList>
            <person name="Chang J."/>
            <person name="Duong T.A."/>
            <person name="Schoeman C."/>
            <person name="Ma X."/>
            <person name="Roodt D."/>
            <person name="Barker N."/>
            <person name="Li Z."/>
            <person name="Van de Peer Y."/>
            <person name="Mizrachi E."/>
        </authorList>
    </citation>
    <scope>NUCLEOTIDE SEQUENCE</scope>
    <source>
        <tissue evidence="5">Young leaves</tissue>
    </source>
</reference>
<keyword evidence="4" id="KW-0560">Oxidoreductase</keyword>
<name>A0A9Q0KTU6_9MAGN</name>
<evidence type="ECO:0000313" key="6">
    <source>
        <dbReference type="Proteomes" id="UP001141806"/>
    </source>
</evidence>
<dbReference type="OrthoDB" id="1680360at2759"/>
<dbReference type="PANTHER" id="PTHR46056:SF12">
    <property type="entry name" value="LONG-CHAIN-ALCOHOL OXIDASE"/>
    <property type="match status" value="1"/>
</dbReference>
<comment type="caution">
    <text evidence="5">The sequence shown here is derived from an EMBL/GenBank/DDBJ whole genome shotgun (WGS) entry which is preliminary data.</text>
</comment>
<evidence type="ECO:0000256" key="4">
    <source>
        <dbReference type="ARBA" id="ARBA00023002"/>
    </source>
</evidence>
<keyword evidence="6" id="KW-1185">Reference proteome</keyword>
<protein>
    <submittedName>
        <fullName evidence="5">Uncharacterized protein</fullName>
    </submittedName>
</protein>
<dbReference type="EMBL" id="JAMYWD010000003">
    <property type="protein sequence ID" value="KAJ4976592.1"/>
    <property type="molecule type" value="Genomic_DNA"/>
</dbReference>
<dbReference type="GO" id="GO:0016491">
    <property type="term" value="F:oxidoreductase activity"/>
    <property type="evidence" value="ECO:0007669"/>
    <property type="project" value="UniProtKB-KW"/>
</dbReference>
<dbReference type="AlphaFoldDB" id="A0A9Q0KTU6"/>
<evidence type="ECO:0000256" key="2">
    <source>
        <dbReference type="ARBA" id="ARBA00022630"/>
    </source>
</evidence>